<dbReference type="PANTHER" id="PTHR30290:SF10">
    <property type="entry name" value="PERIPLASMIC OLIGOPEPTIDE-BINDING PROTEIN-RELATED"/>
    <property type="match status" value="1"/>
</dbReference>
<organism evidence="6 7">
    <name type="scientific">Candidatus Caccosoma faecigallinarum</name>
    <dbReference type="NCBI Taxonomy" id="2840720"/>
    <lineage>
        <taxon>Bacteria</taxon>
        <taxon>Bacillati</taxon>
        <taxon>Bacillota</taxon>
        <taxon>Bacillota incertae sedis</taxon>
        <taxon>Candidatus Caccosoma</taxon>
    </lineage>
</organism>
<dbReference type="EMBL" id="DVKI01000099">
    <property type="protein sequence ID" value="HIT17358.1"/>
    <property type="molecule type" value="Genomic_DNA"/>
</dbReference>
<dbReference type="GO" id="GO:0005886">
    <property type="term" value="C:plasma membrane"/>
    <property type="evidence" value="ECO:0007669"/>
    <property type="project" value="UniProtKB-SubCell"/>
</dbReference>
<comment type="caution">
    <text evidence="6">The sequence shown here is derived from an EMBL/GenBank/DDBJ whole genome shotgun (WGS) entry which is preliminary data.</text>
</comment>
<dbReference type="Gene3D" id="3.10.105.10">
    <property type="entry name" value="Dipeptide-binding Protein, Domain 3"/>
    <property type="match status" value="1"/>
</dbReference>
<dbReference type="InterPro" id="IPR039424">
    <property type="entry name" value="SBP_5"/>
</dbReference>
<reference evidence="6" key="1">
    <citation type="submission" date="2020-10" db="EMBL/GenBank/DDBJ databases">
        <authorList>
            <person name="Gilroy R."/>
        </authorList>
    </citation>
    <scope>NUCLEOTIDE SEQUENCE</scope>
    <source>
        <strain evidence="6">14508</strain>
    </source>
</reference>
<dbReference type="InterPro" id="IPR023765">
    <property type="entry name" value="SBP_5_CS"/>
</dbReference>
<sequence>MKKSRLMILSAFAMVAVCLTGCKKTGDDGGSTVEVPEFRDSDVYRAVLRDYNTLFNEAHSSTVNAERFVKFADAEAYLLDSAVLLPMTTEGGRYGLSRVLPYCGPYARYGSDSSKYKGYKIIKKDNNELLLTEYRDTLKQNWQEAVERGFDEEGENSKEAFNAAEQELLESWGITEYYNTYTTIFSSMPETLDYLATSHAGDSDVTTNLVDGLFEHDRFGDIVPALGLTLEANEDKMVYTIQLRENVPWVQSNGEIYGYVTADDFLAGFQHLLDAKGGSEDIVNSIVVGASDYSNGRTKDFNDVGIKALDEHTIQLSFVREVPYIESLLTFSIFQPMNRNFFLSKGGAFGIDEFARAKMLAGYSYGTIDPTSILYCGAYRLTNLTASQGITYTKNTSYWDIENVTLDTINLVYTQDTDEMLYFEQVINGTYAGISLSTDTLALAREKYAEYIYKQDTAAGTFYGAFNLNRRTYSLSRGQVASPKDDTAKALTKYAVLNKNFRKAFLHAIDKASWNANTNGEELRENNLRNMLGDPNFVNLPEAYGGYDAHTPYGEIVQDKLNQILAVSNEEHAWTDGEGNPLNETINVSDGVDGWFDQDIAYEYYKLAKEELLTQHAEEFGGREAMEAAFPIQIDIVYLKNSPDQIGIQILKAAVEQTFGRSQVTINAVEAPNQTSYLASTYLAATGAEANYDFYYGSGWIPDYGDPATFLETMVPGGSGYMTKVIGLW</sequence>
<protein>
    <recommendedName>
        <fullName evidence="5">Solute-binding protein family 5 domain-containing protein</fullName>
    </recommendedName>
</protein>
<evidence type="ECO:0000256" key="4">
    <source>
        <dbReference type="ARBA" id="ARBA00022729"/>
    </source>
</evidence>
<evidence type="ECO:0000256" key="3">
    <source>
        <dbReference type="ARBA" id="ARBA00022448"/>
    </source>
</evidence>
<dbReference type="PANTHER" id="PTHR30290">
    <property type="entry name" value="PERIPLASMIC BINDING COMPONENT OF ABC TRANSPORTER"/>
    <property type="match status" value="1"/>
</dbReference>
<comment type="subcellular location">
    <subcellularLocation>
        <location evidence="1">Cell membrane</location>
        <topology evidence="1">Lipid-anchor</topology>
    </subcellularLocation>
</comment>
<keyword evidence="3" id="KW-0813">Transport</keyword>
<gene>
    <name evidence="6" type="ORF">IAD04_03120</name>
</gene>
<dbReference type="AlphaFoldDB" id="A0A9D1G9R9"/>
<dbReference type="SUPFAM" id="SSF53850">
    <property type="entry name" value="Periplasmic binding protein-like II"/>
    <property type="match status" value="1"/>
</dbReference>
<dbReference type="InterPro" id="IPR000914">
    <property type="entry name" value="SBP_5_dom"/>
</dbReference>
<dbReference type="Gene3D" id="3.90.76.10">
    <property type="entry name" value="Dipeptide-binding Protein, Domain 1"/>
    <property type="match status" value="1"/>
</dbReference>
<dbReference type="PROSITE" id="PS01040">
    <property type="entry name" value="SBP_BACTERIAL_5"/>
    <property type="match status" value="1"/>
</dbReference>
<proteinExistence type="inferred from homology"/>
<evidence type="ECO:0000256" key="1">
    <source>
        <dbReference type="ARBA" id="ARBA00004193"/>
    </source>
</evidence>
<comment type="similarity">
    <text evidence="2">Belongs to the bacterial solute-binding protein 5 family.</text>
</comment>
<dbReference type="Gene3D" id="3.40.190.10">
    <property type="entry name" value="Periplasmic binding protein-like II"/>
    <property type="match status" value="1"/>
</dbReference>
<dbReference type="GO" id="GO:0015833">
    <property type="term" value="P:peptide transport"/>
    <property type="evidence" value="ECO:0007669"/>
    <property type="project" value="TreeGrafter"/>
</dbReference>
<dbReference type="GO" id="GO:1904680">
    <property type="term" value="F:peptide transmembrane transporter activity"/>
    <property type="evidence" value="ECO:0007669"/>
    <property type="project" value="TreeGrafter"/>
</dbReference>
<evidence type="ECO:0000313" key="6">
    <source>
        <dbReference type="EMBL" id="HIT17358.1"/>
    </source>
</evidence>
<evidence type="ECO:0000313" key="7">
    <source>
        <dbReference type="Proteomes" id="UP000886893"/>
    </source>
</evidence>
<name>A0A9D1G9R9_9FIRM</name>
<feature type="domain" description="Solute-binding protein family 5" evidence="5">
    <location>
        <begin position="222"/>
        <end position="717"/>
    </location>
</feature>
<accession>A0A9D1G9R9</accession>
<dbReference type="Proteomes" id="UP000886893">
    <property type="component" value="Unassembled WGS sequence"/>
</dbReference>
<dbReference type="Pfam" id="PF00496">
    <property type="entry name" value="SBP_bac_5"/>
    <property type="match status" value="1"/>
</dbReference>
<evidence type="ECO:0000256" key="2">
    <source>
        <dbReference type="ARBA" id="ARBA00005695"/>
    </source>
</evidence>
<reference evidence="6" key="2">
    <citation type="journal article" date="2021" name="PeerJ">
        <title>Extensive microbial diversity within the chicken gut microbiome revealed by metagenomics and culture.</title>
        <authorList>
            <person name="Gilroy R."/>
            <person name="Ravi A."/>
            <person name="Getino M."/>
            <person name="Pursley I."/>
            <person name="Horton D.L."/>
            <person name="Alikhan N.F."/>
            <person name="Baker D."/>
            <person name="Gharbi K."/>
            <person name="Hall N."/>
            <person name="Watson M."/>
            <person name="Adriaenssens E.M."/>
            <person name="Foster-Nyarko E."/>
            <person name="Jarju S."/>
            <person name="Secka A."/>
            <person name="Antonio M."/>
            <person name="Oren A."/>
            <person name="Chaudhuri R.R."/>
            <person name="La Ragione R."/>
            <person name="Hildebrand F."/>
            <person name="Pallen M.J."/>
        </authorList>
    </citation>
    <scope>NUCLEOTIDE SEQUENCE</scope>
    <source>
        <strain evidence="6">14508</strain>
    </source>
</reference>
<evidence type="ECO:0000259" key="5">
    <source>
        <dbReference type="Pfam" id="PF00496"/>
    </source>
</evidence>
<keyword evidence="4" id="KW-0732">Signal</keyword>